<dbReference type="Gramene" id="OMO88347">
    <property type="protein sequence ID" value="OMO88347"/>
    <property type="gene ID" value="CCACVL1_08448"/>
</dbReference>
<reference evidence="1 2" key="1">
    <citation type="submission" date="2013-09" db="EMBL/GenBank/DDBJ databases">
        <title>Corchorus capsularis genome sequencing.</title>
        <authorList>
            <person name="Alam M."/>
            <person name="Haque M.S."/>
            <person name="Islam M.S."/>
            <person name="Emdad E.M."/>
            <person name="Islam M.M."/>
            <person name="Ahmed B."/>
            <person name="Halim A."/>
            <person name="Hossen Q.M.M."/>
            <person name="Hossain M.Z."/>
            <person name="Ahmed R."/>
            <person name="Khan M.M."/>
            <person name="Islam R."/>
            <person name="Rashid M.M."/>
            <person name="Khan S.A."/>
            <person name="Rahman M.S."/>
            <person name="Alam M."/>
        </authorList>
    </citation>
    <scope>NUCLEOTIDE SEQUENCE [LARGE SCALE GENOMIC DNA]</scope>
    <source>
        <strain evidence="2">cv. CVL-1</strain>
        <tissue evidence="1">Whole seedling</tissue>
    </source>
</reference>
<name>A0A1R3J0I8_COCAP</name>
<organism evidence="1 2">
    <name type="scientific">Corchorus capsularis</name>
    <name type="common">Jute</name>
    <dbReference type="NCBI Taxonomy" id="210143"/>
    <lineage>
        <taxon>Eukaryota</taxon>
        <taxon>Viridiplantae</taxon>
        <taxon>Streptophyta</taxon>
        <taxon>Embryophyta</taxon>
        <taxon>Tracheophyta</taxon>
        <taxon>Spermatophyta</taxon>
        <taxon>Magnoliopsida</taxon>
        <taxon>eudicotyledons</taxon>
        <taxon>Gunneridae</taxon>
        <taxon>Pentapetalae</taxon>
        <taxon>rosids</taxon>
        <taxon>malvids</taxon>
        <taxon>Malvales</taxon>
        <taxon>Malvaceae</taxon>
        <taxon>Grewioideae</taxon>
        <taxon>Apeibeae</taxon>
        <taxon>Corchorus</taxon>
    </lineage>
</organism>
<sequence>MATPNSKILFRHQLQRFYAHMETLCSFSSKGRSHDNAALVHLSIQRFASLHNNE</sequence>
<protein>
    <submittedName>
        <fullName evidence="1">Uncharacterized protein</fullName>
    </submittedName>
</protein>
<dbReference type="AlphaFoldDB" id="A0A1R3J0I8"/>
<keyword evidence="2" id="KW-1185">Reference proteome</keyword>
<proteinExistence type="predicted"/>
<gene>
    <name evidence="1" type="ORF">CCACVL1_08448</name>
</gene>
<dbReference type="EMBL" id="AWWV01009011">
    <property type="protein sequence ID" value="OMO88347.1"/>
    <property type="molecule type" value="Genomic_DNA"/>
</dbReference>
<accession>A0A1R3J0I8</accession>
<comment type="caution">
    <text evidence="1">The sequence shown here is derived from an EMBL/GenBank/DDBJ whole genome shotgun (WGS) entry which is preliminary data.</text>
</comment>
<dbReference type="Proteomes" id="UP000188268">
    <property type="component" value="Unassembled WGS sequence"/>
</dbReference>
<evidence type="ECO:0000313" key="1">
    <source>
        <dbReference type="EMBL" id="OMO88347.1"/>
    </source>
</evidence>
<evidence type="ECO:0000313" key="2">
    <source>
        <dbReference type="Proteomes" id="UP000188268"/>
    </source>
</evidence>